<dbReference type="Proteomes" id="UP000077202">
    <property type="component" value="Unassembled WGS sequence"/>
</dbReference>
<sequence>MAMATILQMPDCKTERSLDLRRSEREERFGYGYAWAFAVAILRFLAYQCVDGCLVKLSISCFLYVKIAYPTIVQILQRAGSRYSVQTILKRSGIEPTELGAGLSWLIIILSTLVPPKHHPPAVQSGLTTTKVVVSPDHVLENSQSSSSCVSSVHDLPGFWPRDGWAKLERLSKEICMSVNIFQHLVNYGFVEIAWKNCYGKELTGKSGVEASQASPHGSLRHLSSIRQ</sequence>
<evidence type="ECO:0000313" key="2">
    <source>
        <dbReference type="EMBL" id="OAE29647.1"/>
    </source>
</evidence>
<name>A0A176W994_MARPO</name>
<keyword evidence="3" id="KW-1185">Reference proteome</keyword>
<protein>
    <submittedName>
        <fullName evidence="2">Uncharacterized protein</fullName>
    </submittedName>
</protein>
<organism evidence="2 3">
    <name type="scientific">Marchantia polymorpha subsp. ruderalis</name>
    <dbReference type="NCBI Taxonomy" id="1480154"/>
    <lineage>
        <taxon>Eukaryota</taxon>
        <taxon>Viridiplantae</taxon>
        <taxon>Streptophyta</taxon>
        <taxon>Embryophyta</taxon>
        <taxon>Marchantiophyta</taxon>
        <taxon>Marchantiopsida</taxon>
        <taxon>Marchantiidae</taxon>
        <taxon>Marchantiales</taxon>
        <taxon>Marchantiaceae</taxon>
        <taxon>Marchantia</taxon>
    </lineage>
</organism>
<dbReference type="AlphaFoldDB" id="A0A176W994"/>
<gene>
    <name evidence="2" type="ORF">AXG93_4916s1010</name>
</gene>
<evidence type="ECO:0000313" key="3">
    <source>
        <dbReference type="Proteomes" id="UP000077202"/>
    </source>
</evidence>
<reference evidence="2" key="1">
    <citation type="submission" date="2016-03" db="EMBL/GenBank/DDBJ databases">
        <title>Mechanisms controlling the formation of the plant cell surface in tip-growing cells are functionally conserved among land plants.</title>
        <authorList>
            <person name="Honkanen S."/>
            <person name="Jones V.A."/>
            <person name="Morieri G."/>
            <person name="Champion C."/>
            <person name="Hetherington A.J."/>
            <person name="Kelly S."/>
            <person name="Saint-Marcoux D."/>
            <person name="Proust H."/>
            <person name="Prescott H."/>
            <person name="Dolan L."/>
        </authorList>
    </citation>
    <scope>NUCLEOTIDE SEQUENCE [LARGE SCALE GENOMIC DNA]</scope>
    <source>
        <tissue evidence="2">Whole gametophyte</tissue>
    </source>
</reference>
<proteinExistence type="predicted"/>
<feature type="region of interest" description="Disordered" evidence="1">
    <location>
        <begin position="209"/>
        <end position="228"/>
    </location>
</feature>
<accession>A0A176W994</accession>
<dbReference type="EMBL" id="LVLJ01001435">
    <property type="protein sequence ID" value="OAE29647.1"/>
    <property type="molecule type" value="Genomic_DNA"/>
</dbReference>
<comment type="caution">
    <text evidence="2">The sequence shown here is derived from an EMBL/GenBank/DDBJ whole genome shotgun (WGS) entry which is preliminary data.</text>
</comment>
<evidence type="ECO:0000256" key="1">
    <source>
        <dbReference type="SAM" id="MobiDB-lite"/>
    </source>
</evidence>